<protein>
    <submittedName>
        <fullName evidence="1">Uncharacterized protein</fullName>
    </submittedName>
</protein>
<dbReference type="Proteomes" id="UP000054558">
    <property type="component" value="Unassembled WGS sequence"/>
</dbReference>
<dbReference type="AlphaFoldDB" id="A0A1Y1IM89"/>
<organism evidence="1 2">
    <name type="scientific">Klebsormidium nitens</name>
    <name type="common">Green alga</name>
    <name type="synonym">Ulothrix nitens</name>
    <dbReference type="NCBI Taxonomy" id="105231"/>
    <lineage>
        <taxon>Eukaryota</taxon>
        <taxon>Viridiplantae</taxon>
        <taxon>Streptophyta</taxon>
        <taxon>Klebsormidiophyceae</taxon>
        <taxon>Klebsormidiales</taxon>
        <taxon>Klebsormidiaceae</taxon>
        <taxon>Klebsormidium</taxon>
    </lineage>
</organism>
<dbReference type="EMBL" id="DF237830">
    <property type="protein sequence ID" value="GAQ91914.1"/>
    <property type="molecule type" value="Genomic_DNA"/>
</dbReference>
<reference evidence="1 2" key="1">
    <citation type="journal article" date="2014" name="Nat. Commun.">
        <title>Klebsormidium flaccidum genome reveals primary factors for plant terrestrial adaptation.</title>
        <authorList>
            <person name="Hori K."/>
            <person name="Maruyama F."/>
            <person name="Fujisawa T."/>
            <person name="Togashi T."/>
            <person name="Yamamoto N."/>
            <person name="Seo M."/>
            <person name="Sato S."/>
            <person name="Yamada T."/>
            <person name="Mori H."/>
            <person name="Tajima N."/>
            <person name="Moriyama T."/>
            <person name="Ikeuchi M."/>
            <person name="Watanabe M."/>
            <person name="Wada H."/>
            <person name="Kobayashi K."/>
            <person name="Saito M."/>
            <person name="Masuda T."/>
            <person name="Sasaki-Sekimoto Y."/>
            <person name="Mashiguchi K."/>
            <person name="Awai K."/>
            <person name="Shimojima M."/>
            <person name="Masuda S."/>
            <person name="Iwai M."/>
            <person name="Nobusawa T."/>
            <person name="Narise T."/>
            <person name="Kondo S."/>
            <person name="Saito H."/>
            <person name="Sato R."/>
            <person name="Murakawa M."/>
            <person name="Ihara Y."/>
            <person name="Oshima-Yamada Y."/>
            <person name="Ohtaka K."/>
            <person name="Satoh M."/>
            <person name="Sonobe K."/>
            <person name="Ishii M."/>
            <person name="Ohtani R."/>
            <person name="Kanamori-Sato M."/>
            <person name="Honoki R."/>
            <person name="Miyazaki D."/>
            <person name="Mochizuki H."/>
            <person name="Umetsu J."/>
            <person name="Higashi K."/>
            <person name="Shibata D."/>
            <person name="Kamiya Y."/>
            <person name="Sato N."/>
            <person name="Nakamura Y."/>
            <person name="Tabata S."/>
            <person name="Ida S."/>
            <person name="Kurokawa K."/>
            <person name="Ohta H."/>
        </authorList>
    </citation>
    <scope>NUCLEOTIDE SEQUENCE [LARGE SCALE GENOMIC DNA]</scope>
    <source>
        <strain evidence="1 2">NIES-2285</strain>
    </source>
</reference>
<proteinExistence type="predicted"/>
<accession>A0A1Y1IM89</accession>
<evidence type="ECO:0000313" key="2">
    <source>
        <dbReference type="Proteomes" id="UP000054558"/>
    </source>
</evidence>
<name>A0A1Y1IM89_KLENI</name>
<keyword evidence="2" id="KW-1185">Reference proteome</keyword>
<evidence type="ECO:0000313" key="1">
    <source>
        <dbReference type="EMBL" id="GAQ91914.1"/>
    </source>
</evidence>
<sequence length="153" mass="15629">MLDVKDVMMEAGIASAVLEVLTQHWRPMSRVGLPLKTWAMCFPDVGSLCAGERFLGDYAEKLARLGLVVERFNSAQSGGGGSGFATGANTFRAGVGTSATRAVQAATAATGHAALDGGRAATAQALASAVPAPVMQVLQNLPQANKGGEKKGN</sequence>
<gene>
    <name evidence="1" type="ORF">KFL_008810030</name>
</gene>